<dbReference type="EMBL" id="CAJOBH010000012">
    <property type="protein sequence ID" value="CAF3747660.1"/>
    <property type="molecule type" value="Genomic_DNA"/>
</dbReference>
<feature type="repeat" description="MBT" evidence="5">
    <location>
        <begin position="526"/>
        <end position="633"/>
    </location>
</feature>
<dbReference type="GO" id="GO:0042393">
    <property type="term" value="F:histone binding"/>
    <property type="evidence" value="ECO:0007669"/>
    <property type="project" value="TreeGrafter"/>
</dbReference>
<evidence type="ECO:0000256" key="3">
    <source>
        <dbReference type="ARBA" id="ARBA00022737"/>
    </source>
</evidence>
<feature type="compositionally biased region" description="Low complexity" evidence="6">
    <location>
        <begin position="959"/>
        <end position="975"/>
    </location>
</feature>
<protein>
    <recommendedName>
        <fullName evidence="7">SAM domain-containing protein</fullName>
    </recommendedName>
</protein>
<keyword evidence="3" id="KW-0677">Repeat</keyword>
<comment type="caution">
    <text evidence="10">The sequence shown here is derived from an EMBL/GenBank/DDBJ whole genome shotgun (WGS) entry which is preliminary data.</text>
</comment>
<feature type="compositionally biased region" description="Polar residues" evidence="6">
    <location>
        <begin position="115"/>
        <end position="126"/>
    </location>
</feature>
<dbReference type="EMBL" id="CAJOBJ010000007">
    <property type="protein sequence ID" value="CAF3781616.1"/>
    <property type="molecule type" value="Genomic_DNA"/>
</dbReference>
<dbReference type="PROSITE" id="PS51079">
    <property type="entry name" value="MBT"/>
    <property type="match status" value="2"/>
</dbReference>
<dbReference type="InterPro" id="IPR001660">
    <property type="entry name" value="SAM"/>
</dbReference>
<dbReference type="InterPro" id="IPR050548">
    <property type="entry name" value="PcG_chromatin_remod_factors"/>
</dbReference>
<dbReference type="SUPFAM" id="SSF63748">
    <property type="entry name" value="Tudor/PWWP/MBT"/>
    <property type="match status" value="4"/>
</dbReference>
<dbReference type="Proteomes" id="UP000681720">
    <property type="component" value="Unassembled WGS sequence"/>
</dbReference>
<gene>
    <name evidence="8" type="ORF">BYL167_LOCUS153</name>
    <name evidence="9" type="ORF">GIL414_LOCUS83</name>
    <name evidence="10" type="ORF">OVN521_LOCUS3240</name>
</gene>
<dbReference type="InterPro" id="IPR038348">
    <property type="entry name" value="SLED_sf"/>
</dbReference>
<name>A0A819AR97_9BILA</name>
<evidence type="ECO:0000313" key="9">
    <source>
        <dbReference type="EMBL" id="CAF3781616.1"/>
    </source>
</evidence>
<keyword evidence="2" id="KW-0678">Repressor</keyword>
<feature type="repeat" description="MBT" evidence="5">
    <location>
        <begin position="164"/>
        <end position="265"/>
    </location>
</feature>
<evidence type="ECO:0000313" key="11">
    <source>
        <dbReference type="Proteomes" id="UP000663866"/>
    </source>
</evidence>
<dbReference type="GO" id="GO:0005634">
    <property type="term" value="C:nucleus"/>
    <property type="evidence" value="ECO:0007669"/>
    <property type="project" value="UniProtKB-SubCell"/>
</dbReference>
<feature type="region of interest" description="Disordered" evidence="6">
    <location>
        <begin position="113"/>
        <end position="140"/>
    </location>
</feature>
<accession>A0A819AR97</accession>
<dbReference type="GO" id="GO:0045892">
    <property type="term" value="P:negative regulation of DNA-templated transcription"/>
    <property type="evidence" value="ECO:0007669"/>
    <property type="project" value="TreeGrafter"/>
</dbReference>
<evidence type="ECO:0000259" key="7">
    <source>
        <dbReference type="SMART" id="SM00454"/>
    </source>
</evidence>
<dbReference type="SMART" id="SM00454">
    <property type="entry name" value="SAM"/>
    <property type="match status" value="1"/>
</dbReference>
<keyword evidence="11" id="KW-1185">Reference proteome</keyword>
<keyword evidence="4" id="KW-0539">Nucleus</keyword>
<dbReference type="InterPro" id="IPR004092">
    <property type="entry name" value="Mbt"/>
</dbReference>
<evidence type="ECO:0000256" key="5">
    <source>
        <dbReference type="PROSITE-ProRule" id="PRU00459"/>
    </source>
</evidence>
<feature type="region of interest" description="Disordered" evidence="6">
    <location>
        <begin position="279"/>
        <end position="300"/>
    </location>
</feature>
<dbReference type="PANTHER" id="PTHR12247:SF132">
    <property type="entry name" value="POLYCOMB PROTEIN SCM"/>
    <property type="match status" value="1"/>
</dbReference>
<dbReference type="Gene3D" id="3.90.1150.190">
    <property type="entry name" value="SLED domain"/>
    <property type="match status" value="1"/>
</dbReference>
<dbReference type="SUPFAM" id="SSF47769">
    <property type="entry name" value="SAM/Pointed domain"/>
    <property type="match status" value="1"/>
</dbReference>
<dbReference type="Gene3D" id="2.30.30.140">
    <property type="match status" value="4"/>
</dbReference>
<dbReference type="AlphaFoldDB" id="A0A819AR97"/>
<dbReference type="Gene3D" id="1.10.150.50">
    <property type="entry name" value="Transcription Factor, Ets-1"/>
    <property type="match status" value="1"/>
</dbReference>
<dbReference type="Proteomes" id="UP000663866">
    <property type="component" value="Unassembled WGS sequence"/>
</dbReference>
<dbReference type="InterPro" id="IPR021987">
    <property type="entry name" value="SLED"/>
</dbReference>
<evidence type="ECO:0000256" key="2">
    <source>
        <dbReference type="ARBA" id="ARBA00022491"/>
    </source>
</evidence>
<evidence type="ECO:0000313" key="10">
    <source>
        <dbReference type="EMBL" id="CAF3789839.1"/>
    </source>
</evidence>
<dbReference type="Proteomes" id="UP000681967">
    <property type="component" value="Unassembled WGS sequence"/>
</dbReference>
<evidence type="ECO:0000256" key="4">
    <source>
        <dbReference type="ARBA" id="ARBA00023242"/>
    </source>
</evidence>
<dbReference type="Pfam" id="PF12140">
    <property type="entry name" value="SLED"/>
    <property type="match status" value="1"/>
</dbReference>
<dbReference type="GO" id="GO:0003682">
    <property type="term" value="F:chromatin binding"/>
    <property type="evidence" value="ECO:0007669"/>
    <property type="project" value="TreeGrafter"/>
</dbReference>
<dbReference type="SMART" id="SM00561">
    <property type="entry name" value="MBT"/>
    <property type="match status" value="2"/>
</dbReference>
<organism evidence="10 11">
    <name type="scientific">Rotaria magnacalcarata</name>
    <dbReference type="NCBI Taxonomy" id="392030"/>
    <lineage>
        <taxon>Eukaryota</taxon>
        <taxon>Metazoa</taxon>
        <taxon>Spiralia</taxon>
        <taxon>Gnathifera</taxon>
        <taxon>Rotifera</taxon>
        <taxon>Eurotatoria</taxon>
        <taxon>Bdelloidea</taxon>
        <taxon>Philodinida</taxon>
        <taxon>Philodinidae</taxon>
        <taxon>Rotaria</taxon>
    </lineage>
</organism>
<dbReference type="Pfam" id="PF02820">
    <property type="entry name" value="MBT"/>
    <property type="match status" value="3"/>
</dbReference>
<feature type="region of interest" description="Disordered" evidence="6">
    <location>
        <begin position="959"/>
        <end position="984"/>
    </location>
</feature>
<comment type="subcellular location">
    <subcellularLocation>
        <location evidence="1">Nucleus</location>
    </subcellularLocation>
</comment>
<dbReference type="InterPro" id="IPR013761">
    <property type="entry name" value="SAM/pointed_sf"/>
</dbReference>
<evidence type="ECO:0000256" key="6">
    <source>
        <dbReference type="SAM" id="MobiDB-lite"/>
    </source>
</evidence>
<proteinExistence type="predicted"/>
<reference evidence="10" key="1">
    <citation type="submission" date="2021-02" db="EMBL/GenBank/DDBJ databases">
        <authorList>
            <person name="Nowell W R."/>
        </authorList>
    </citation>
    <scope>NUCLEOTIDE SEQUENCE</scope>
</reference>
<dbReference type="PANTHER" id="PTHR12247">
    <property type="entry name" value="POLYCOMB GROUP PROTEIN"/>
    <property type="match status" value="1"/>
</dbReference>
<evidence type="ECO:0000313" key="8">
    <source>
        <dbReference type="EMBL" id="CAF3747660.1"/>
    </source>
</evidence>
<sequence>MDTTLDQLMSTDAHSGLIVTRGIPLSSFISENVVNTSIEEFILDLSQRPITAMSSEIIYKNSSIHYIDNWSNDTKCNYTDSIDDDLNRISIINSDNKLNIEQSLTDQLKHHSLQEDSLSDSSNKNQSKLDLYSSKKKKNPPSSRIIIHELESCLSSTRLCSSNFLWSKYLSQISERSVSDGFFDHYLASIESGFEINMKLEYCYDIQRDLYWLTQIQLISHSLILLHYVGLPDDDTSNDFWAYIYGQRCHPIGWCKENSKLMLPPPIVTKRAIQQATLNNNTTSNGNEKQSNTMKGDPKTISQTPSAYLFDQDIGLTRSEQLKKGMLLEMQDINRPWTLWFVRIINNRGGRLHLRYVTNINVTEEEAAASEDNSNLFSLDTHIFYLDRRIHFIGWTSLNSSIYFYDIPTCFTLSIDKQSIINMCIMEAEKQFLPPNLFKGQEEIVKHRFTEGMKLEVFESKTQNVHIGRIGHIHNEYYFDVIIDNEDGNELSFIAHSTHPYLLPAHWAGEHKLALMNDKGVRQTDDYWNLYTEKNGINNLASEKYFNLITLNPTGNNRVEPGMKMEMIYTLDNKDIVFSVTLVHVSDHLMWLRVDDTSLFNDENLIYQVVPINSLDVFPVGWAKFNDFQLITPFQYETTIKTYEQNRYDETQNNDYDHLFEDIILTKSLFTKSFMDHTETNLFSSVTHYPKIPRAYLNEVYLLTIYVNIQCFYGPHFCSSRLARIPARFGPGPYRDVLIDMFHHLLAVVSTNAHRTLRRLDYQANNKTTSNMRTEYIKVAKRSSKLIRPISIPNEPRLVHHYLRHICTQLEACPNLISMKHVGNHCSDKCHILRNTFAFSSHSKPKRPQLRAAQSRYRKQKSLLCHLKNTLEASNVSSPVVEELPSIELQTTATNTSDISPSVPVSLPGCDRQTRGFRVHIERKTHTVTRTNRKQKLVNNEEISSINVKQEPIEINNMTSEASSSSLSSTTTNHSIQETKRTCISKKKRSISPSIVNRSKSPVTLNILSTNSNSSLPLNKKNKKLCLAPTPQSQNDINICSNIVKPNIESQNSPTFIRPIQQYSIPPPIDPRNPVTWNVNDVCWYLNKSGCSFALKTIKEQEIDGAALLLLDDLNTIQDLLEFKLGPAVKFCHVVEQLRTQVIDTFHSSPSLKTRSHLSTK</sequence>
<evidence type="ECO:0000256" key="1">
    <source>
        <dbReference type="ARBA" id="ARBA00004123"/>
    </source>
</evidence>
<dbReference type="EMBL" id="CAJOBG010000274">
    <property type="protein sequence ID" value="CAF3789839.1"/>
    <property type="molecule type" value="Genomic_DNA"/>
</dbReference>
<feature type="domain" description="SAM" evidence="7">
    <location>
        <begin position="1074"/>
        <end position="1141"/>
    </location>
</feature>